<dbReference type="Proteomes" id="UP000253918">
    <property type="component" value="Unassembled WGS sequence"/>
</dbReference>
<dbReference type="AlphaFoldDB" id="A0A369VXQ5"/>
<evidence type="ECO:0000313" key="3">
    <source>
        <dbReference type="Proteomes" id="UP000253918"/>
    </source>
</evidence>
<organism evidence="2 3">
    <name type="scientific">Sphingomonas aracearum</name>
    <dbReference type="NCBI Taxonomy" id="2283317"/>
    <lineage>
        <taxon>Bacteria</taxon>
        <taxon>Pseudomonadati</taxon>
        <taxon>Pseudomonadota</taxon>
        <taxon>Alphaproteobacteria</taxon>
        <taxon>Sphingomonadales</taxon>
        <taxon>Sphingomonadaceae</taxon>
        <taxon>Sphingomonas</taxon>
    </lineage>
</organism>
<dbReference type="Pfam" id="PF13589">
    <property type="entry name" value="HATPase_c_3"/>
    <property type="match status" value="1"/>
</dbReference>
<keyword evidence="3" id="KW-1185">Reference proteome</keyword>
<dbReference type="InterPro" id="IPR011856">
    <property type="entry name" value="tRNA_endonuc-like_dom_sf"/>
</dbReference>
<gene>
    <name evidence="2" type="ORF">DVW87_02645</name>
</gene>
<dbReference type="GO" id="GO:0003676">
    <property type="term" value="F:nucleic acid binding"/>
    <property type="evidence" value="ECO:0007669"/>
    <property type="project" value="InterPro"/>
</dbReference>
<dbReference type="Gene3D" id="3.30.565.10">
    <property type="entry name" value="Histidine kinase-like ATPase, C-terminal domain"/>
    <property type="match status" value="1"/>
</dbReference>
<evidence type="ECO:0000256" key="1">
    <source>
        <dbReference type="SAM" id="MobiDB-lite"/>
    </source>
</evidence>
<dbReference type="InterPro" id="IPR036890">
    <property type="entry name" value="HATPase_C_sf"/>
</dbReference>
<sequence>MSNVTSRPPQFTVVIMGRLLNNLGINMYGSLGKCLVEFAANAYDGDATTLDIDLDVDGIQRARQEVRAAAKKHHAEELRALTERRTEEERIAAEAGTVMPPEAEKPVMSFVEDPLPDLTVVIRDNGHGMLPDEVQNKFLPINRDRRSDHNANGLRTEAGKRYVMGRKGIGKLSGFGAALNMSVRTKRKGETFATTFDLRQDDLLNAADLGKVPIDAMYEEGLPLEDSGTTITLSGLKCDSMKFSKEQLEDALANAFYPVRPSEFAIRINGQPIARRTGDVVYVWPEHLARKEDGAILNALAEDGPDDVAETDDEEAAVGDAIAEVSPDVVLPERADDVEPMAEDEVGDDDIGRLKFRYVVKFKSKSLEAAKRGARIYCNNRLAFGPSLLDMKTGMHNFMAHQYMECIIEADELDRQNVDLISTDRGDLLRDNELVDAFVKRVTELMEQAIKDNGGVKERKAGEFIKNAPEMEEIRRRLKQLPATQRAAGRKVMKVMIARYGGPSEEFQLVAPLVMESMGAGEVLVNLIEIARSPKDMAQVLRELHALRKVEEGDALKIYRGRQNGIIAVDKLTDEGENKWNKGPRNEAELHALLRDNPWLISPELSSYVNSDDDLDKVLKALSVELEIDAGAKPATDEEKQRDATRPDLVFVLGDGRPRPDTVLIVELKSTDIPLEIAHLEQLRRYMRKVNEWLRTEFTGRGYEPRVRGVLIGAMPATNTIKEGCKDLLSRITEDGPGAAWEVIGLRDLVSRSKAIHKEMIGALLQHERDNPPELEDEDDVDDDDGIGLEDAAE</sequence>
<protein>
    <recommendedName>
        <fullName evidence="4">ATP-binding protein</fullName>
    </recommendedName>
</protein>
<feature type="compositionally biased region" description="Acidic residues" evidence="1">
    <location>
        <begin position="773"/>
        <end position="794"/>
    </location>
</feature>
<dbReference type="SUPFAM" id="SSF55874">
    <property type="entry name" value="ATPase domain of HSP90 chaperone/DNA topoisomerase II/histidine kinase"/>
    <property type="match status" value="1"/>
</dbReference>
<reference evidence="2 3" key="1">
    <citation type="submission" date="2018-07" db="EMBL/GenBank/DDBJ databases">
        <title>a novel species of Sphingomonas isolated from the rhizosphere soil of Araceae plant.</title>
        <authorList>
            <person name="Zhiyong W."/>
            <person name="Qinglan Z."/>
            <person name="Zhiwei F."/>
            <person name="Ding X."/>
            <person name="Gejiao W."/>
            <person name="Shixue Z."/>
        </authorList>
    </citation>
    <scope>NUCLEOTIDE SEQUENCE [LARGE SCALE GENOMIC DNA]</scope>
    <source>
        <strain evidence="2 3">WZY 27</strain>
    </source>
</reference>
<proteinExistence type="predicted"/>
<dbReference type="OrthoDB" id="9813438at2"/>
<dbReference type="Gene3D" id="3.40.1350.10">
    <property type="match status" value="1"/>
</dbReference>
<accession>A0A369VXQ5</accession>
<dbReference type="RefSeq" id="WP_114686202.1">
    <property type="nucleotide sequence ID" value="NZ_QQNB01000001.1"/>
</dbReference>
<name>A0A369VXQ5_9SPHN</name>
<evidence type="ECO:0008006" key="4">
    <source>
        <dbReference type="Google" id="ProtNLM"/>
    </source>
</evidence>
<dbReference type="EMBL" id="QQNB01000001">
    <property type="protein sequence ID" value="RDE06619.1"/>
    <property type="molecule type" value="Genomic_DNA"/>
</dbReference>
<evidence type="ECO:0000313" key="2">
    <source>
        <dbReference type="EMBL" id="RDE06619.1"/>
    </source>
</evidence>
<feature type="region of interest" description="Disordered" evidence="1">
    <location>
        <begin position="766"/>
        <end position="794"/>
    </location>
</feature>
<comment type="caution">
    <text evidence="2">The sequence shown here is derived from an EMBL/GenBank/DDBJ whole genome shotgun (WGS) entry which is preliminary data.</text>
</comment>